<comment type="caution">
    <text evidence="1">The sequence shown here is derived from an EMBL/GenBank/DDBJ whole genome shotgun (WGS) entry which is preliminary data.</text>
</comment>
<sequence length="119" mass="13879">MHEPHICPMRLIVCIGAPAEINETNYGRRVRRQKQGCPSDRCDLLDEADEITEVNGRVLDNWILSDIADYIHRCIHSRTICVRIKPKKSQEKGTSFVYFLDKHIPASRSSYLPRRETWL</sequence>
<dbReference type="InterPro" id="IPR036034">
    <property type="entry name" value="PDZ_sf"/>
</dbReference>
<protein>
    <submittedName>
        <fullName evidence="1">Stardust1 protein</fullName>
    </submittedName>
</protein>
<reference evidence="1" key="1">
    <citation type="submission" date="2020-08" db="EMBL/GenBank/DDBJ databases">
        <title>Multicomponent nature underlies the extraordinary mechanical properties of spider dragline silk.</title>
        <authorList>
            <person name="Kono N."/>
            <person name="Nakamura H."/>
            <person name="Mori M."/>
            <person name="Yoshida Y."/>
            <person name="Ohtoshi R."/>
            <person name="Malay A.D."/>
            <person name="Moran D.A.P."/>
            <person name="Tomita M."/>
            <person name="Numata K."/>
            <person name="Arakawa K."/>
        </authorList>
    </citation>
    <scope>NUCLEOTIDE SEQUENCE</scope>
</reference>
<gene>
    <name evidence="1" type="primary">stardust1</name>
    <name evidence="1" type="ORF">NPIL_465811</name>
</gene>
<proteinExistence type="predicted"/>
<organism evidence="1 2">
    <name type="scientific">Nephila pilipes</name>
    <name type="common">Giant wood spider</name>
    <name type="synonym">Nephila maculata</name>
    <dbReference type="NCBI Taxonomy" id="299642"/>
    <lineage>
        <taxon>Eukaryota</taxon>
        <taxon>Metazoa</taxon>
        <taxon>Ecdysozoa</taxon>
        <taxon>Arthropoda</taxon>
        <taxon>Chelicerata</taxon>
        <taxon>Arachnida</taxon>
        <taxon>Araneae</taxon>
        <taxon>Araneomorphae</taxon>
        <taxon>Entelegynae</taxon>
        <taxon>Araneoidea</taxon>
        <taxon>Nephilidae</taxon>
        <taxon>Nephila</taxon>
    </lineage>
</organism>
<dbReference type="AlphaFoldDB" id="A0A8X6U435"/>
<dbReference type="Proteomes" id="UP000887013">
    <property type="component" value="Unassembled WGS sequence"/>
</dbReference>
<dbReference type="Gene3D" id="2.30.42.10">
    <property type="match status" value="1"/>
</dbReference>
<evidence type="ECO:0000313" key="1">
    <source>
        <dbReference type="EMBL" id="GFT76391.1"/>
    </source>
</evidence>
<dbReference type="EMBL" id="BMAW01071072">
    <property type="protein sequence ID" value="GFT76391.1"/>
    <property type="molecule type" value="Genomic_DNA"/>
</dbReference>
<evidence type="ECO:0000313" key="2">
    <source>
        <dbReference type="Proteomes" id="UP000887013"/>
    </source>
</evidence>
<keyword evidence="2" id="KW-1185">Reference proteome</keyword>
<dbReference type="OrthoDB" id="6437623at2759"/>
<name>A0A8X6U435_NEPPI</name>
<accession>A0A8X6U435</accession>
<dbReference type="SUPFAM" id="SSF50156">
    <property type="entry name" value="PDZ domain-like"/>
    <property type="match status" value="1"/>
</dbReference>